<dbReference type="CDD" id="cd10030">
    <property type="entry name" value="UDG-F4_TTUDGA_SPO1dp_like"/>
    <property type="match status" value="1"/>
</dbReference>
<keyword evidence="8" id="KW-0411">Iron-sulfur</keyword>
<reference evidence="11 12" key="2">
    <citation type="journal article" date="2016" name="Genome Announc.">
        <title>Permanent Draft Genome Sequences for Two Variants of Frankia sp. Strain CpI1, the First Frankia Strain Isolated from Root Nodules of Comptonia peregrina.</title>
        <authorList>
            <person name="Oshone R."/>
            <person name="Hurst S.G.IV."/>
            <person name="Abebe-Akele F."/>
            <person name="Simpson S."/>
            <person name="Morris K."/>
            <person name="Thomas W.K."/>
            <person name="Tisa L.S."/>
        </authorList>
    </citation>
    <scope>NUCLEOTIDE SEQUENCE [LARGE SCALE GENOMIC DNA]</scope>
    <source>
        <strain evidence="12">CpI1-S</strain>
    </source>
</reference>
<evidence type="ECO:0000256" key="5">
    <source>
        <dbReference type="ARBA" id="ARBA00022763"/>
    </source>
</evidence>
<proteinExistence type="inferred from homology"/>
<keyword evidence="3" id="KW-0004">4Fe-4S</keyword>
<evidence type="ECO:0000256" key="1">
    <source>
        <dbReference type="ARBA" id="ARBA00006521"/>
    </source>
</evidence>
<keyword evidence="11" id="KW-0808">Transferase</keyword>
<dbReference type="InterPro" id="IPR005273">
    <property type="entry name" value="Ura-DNA_glyco_family4"/>
</dbReference>
<evidence type="ECO:0000256" key="3">
    <source>
        <dbReference type="ARBA" id="ARBA00022485"/>
    </source>
</evidence>
<dbReference type="Proteomes" id="UP000032545">
    <property type="component" value="Unassembled WGS sequence"/>
</dbReference>
<keyword evidence="5" id="KW-0227">DNA damage</keyword>
<dbReference type="SMART" id="SM00986">
    <property type="entry name" value="UDG"/>
    <property type="match status" value="1"/>
</dbReference>
<evidence type="ECO:0000256" key="8">
    <source>
        <dbReference type="ARBA" id="ARBA00023014"/>
    </source>
</evidence>
<keyword evidence="6" id="KW-0378">Hydrolase</keyword>
<dbReference type="GO" id="GO:0097506">
    <property type="term" value="F:deaminated base DNA N-glycosylase activity"/>
    <property type="evidence" value="ECO:0007669"/>
    <property type="project" value="UniProtKB-ARBA"/>
</dbReference>
<dbReference type="Gene3D" id="3.40.470.10">
    <property type="entry name" value="Uracil-DNA glycosylase-like domain"/>
    <property type="match status" value="1"/>
</dbReference>
<dbReference type="SUPFAM" id="SSF52141">
    <property type="entry name" value="Uracil-DNA glycosylase-like"/>
    <property type="match status" value="1"/>
</dbReference>
<comment type="similarity">
    <text evidence="1">Belongs to the uracil-DNA glycosylase (UDG) superfamily. Type 4 (UDGa) family.</text>
</comment>
<name>A0A0D8BHG5_9ACTN</name>
<reference evidence="12" key="1">
    <citation type="submission" date="2015-02" db="EMBL/GenBank/DDBJ databases">
        <title>Draft Genome of Frankia sp. CpI1-S.</title>
        <authorList>
            <person name="Oshone R.T."/>
            <person name="Ngom M."/>
            <person name="Ghodhbane-Gtari F."/>
            <person name="Gtari M."/>
            <person name="Morris K."/>
            <person name="Thomas K."/>
            <person name="Sen A."/>
            <person name="Tisa L.S."/>
        </authorList>
    </citation>
    <scope>NUCLEOTIDE SEQUENCE [LARGE SCALE GENOMIC DNA]</scope>
    <source>
        <strain evidence="12">CpI1-S</strain>
    </source>
</reference>
<protein>
    <recommendedName>
        <fullName evidence="2">Type-4 uracil-DNA glycosylase</fullName>
    </recommendedName>
</protein>
<evidence type="ECO:0000256" key="7">
    <source>
        <dbReference type="ARBA" id="ARBA00023004"/>
    </source>
</evidence>
<comment type="caution">
    <text evidence="11">The sequence shown here is derived from an EMBL/GenBank/DDBJ whole genome shotgun (WGS) entry which is preliminary data.</text>
</comment>
<evidence type="ECO:0000256" key="4">
    <source>
        <dbReference type="ARBA" id="ARBA00022723"/>
    </source>
</evidence>
<evidence type="ECO:0000256" key="6">
    <source>
        <dbReference type="ARBA" id="ARBA00022801"/>
    </source>
</evidence>
<sequence>MQPVVVPPGADLPALSAAAADCRGCDLAELPGTRTVFGAGPARTWLVVVGEQPGDVEDRRGQPFVGPAGKLLDRALGEAGLDRAELYATNAVKHFGYRTGNGPRRIHQTPQARHITACRPWLAAELNVIRPSLVVVLGATAGASLLGPSFRVTRMRGRLLPGPPGSNAQLLATLHPSAVLRADPASRDEVYGGFVADLRIAAAARPAPVGGERGSPPA</sequence>
<dbReference type="InterPro" id="IPR005122">
    <property type="entry name" value="Uracil-DNA_glycosylase-like"/>
</dbReference>
<dbReference type="EMBL" id="JYFN01000019">
    <property type="protein sequence ID" value="KJE22862.1"/>
    <property type="molecule type" value="Genomic_DNA"/>
</dbReference>
<dbReference type="NCBIfam" id="TIGR00758">
    <property type="entry name" value="UDG_fam4"/>
    <property type="match status" value="1"/>
</dbReference>
<dbReference type="InterPro" id="IPR051536">
    <property type="entry name" value="UDG_Type-4/5"/>
</dbReference>
<gene>
    <name evidence="11" type="ORF">FF36_02840</name>
</gene>
<evidence type="ECO:0000313" key="12">
    <source>
        <dbReference type="Proteomes" id="UP000032545"/>
    </source>
</evidence>
<evidence type="ECO:0000256" key="9">
    <source>
        <dbReference type="ARBA" id="ARBA00023204"/>
    </source>
</evidence>
<keyword evidence="11" id="KW-0548">Nucleotidyltransferase</keyword>
<dbReference type="PANTHER" id="PTHR33693:SF9">
    <property type="entry name" value="TYPE-4 URACIL-DNA GLYCOSYLASE"/>
    <property type="match status" value="1"/>
</dbReference>
<keyword evidence="4" id="KW-0479">Metal-binding</keyword>
<dbReference type="PANTHER" id="PTHR33693">
    <property type="entry name" value="TYPE-5 URACIL-DNA GLYCOSYLASE"/>
    <property type="match status" value="1"/>
</dbReference>
<dbReference type="RefSeq" id="WP_082121897.1">
    <property type="nucleotide sequence ID" value="NZ_JYFN01000019.1"/>
</dbReference>
<evidence type="ECO:0000313" key="11">
    <source>
        <dbReference type="EMBL" id="KJE22862.1"/>
    </source>
</evidence>
<dbReference type="Pfam" id="PF03167">
    <property type="entry name" value="UDG"/>
    <property type="match status" value="1"/>
</dbReference>
<keyword evidence="12" id="KW-1185">Reference proteome</keyword>
<dbReference type="AlphaFoldDB" id="A0A0D8BHG5"/>
<dbReference type="SMART" id="SM00987">
    <property type="entry name" value="UreE_C"/>
    <property type="match status" value="1"/>
</dbReference>
<dbReference type="InterPro" id="IPR036895">
    <property type="entry name" value="Uracil-DNA_glycosylase-like_sf"/>
</dbReference>
<dbReference type="GO" id="GO:0051539">
    <property type="term" value="F:4 iron, 4 sulfur cluster binding"/>
    <property type="evidence" value="ECO:0007669"/>
    <property type="project" value="UniProtKB-KW"/>
</dbReference>
<feature type="domain" description="Uracil-DNA glycosylase-like" evidence="10">
    <location>
        <begin position="37"/>
        <end position="199"/>
    </location>
</feature>
<dbReference type="NCBIfam" id="TIGR03914">
    <property type="entry name" value="UDG_fam_dom"/>
    <property type="match status" value="1"/>
</dbReference>
<accession>A0A0D8BHG5</accession>
<keyword evidence="7" id="KW-0408">Iron</keyword>
<dbReference type="OrthoDB" id="5290748at2"/>
<dbReference type="GO" id="GO:0016779">
    <property type="term" value="F:nucleotidyltransferase activity"/>
    <property type="evidence" value="ECO:0007669"/>
    <property type="project" value="UniProtKB-KW"/>
</dbReference>
<dbReference type="PATRIC" id="fig|1502723.3.peg.1969"/>
<evidence type="ECO:0000256" key="2">
    <source>
        <dbReference type="ARBA" id="ARBA00019403"/>
    </source>
</evidence>
<organism evidence="11 12">
    <name type="scientific">Frankia torreyi</name>
    <dbReference type="NCBI Taxonomy" id="1856"/>
    <lineage>
        <taxon>Bacteria</taxon>
        <taxon>Bacillati</taxon>
        <taxon>Actinomycetota</taxon>
        <taxon>Actinomycetes</taxon>
        <taxon>Frankiales</taxon>
        <taxon>Frankiaceae</taxon>
        <taxon>Frankia</taxon>
    </lineage>
</organism>
<dbReference type="GO" id="GO:0006281">
    <property type="term" value="P:DNA repair"/>
    <property type="evidence" value="ECO:0007669"/>
    <property type="project" value="UniProtKB-KW"/>
</dbReference>
<keyword evidence="9" id="KW-0234">DNA repair</keyword>
<evidence type="ECO:0000259" key="10">
    <source>
        <dbReference type="SMART" id="SM00986"/>
    </source>
</evidence>
<dbReference type="GO" id="GO:0046872">
    <property type="term" value="F:metal ion binding"/>
    <property type="evidence" value="ECO:0007669"/>
    <property type="project" value="UniProtKB-KW"/>
</dbReference>